<dbReference type="AlphaFoldDB" id="A0A163E0X5"/>
<keyword evidence="2" id="KW-1185">Reference proteome</keyword>
<organism evidence="1 2">
    <name type="scientific">Phycomyces blakesleeanus (strain ATCC 8743b / DSM 1359 / FGSC 10004 / NBRC 33097 / NRRL 1555)</name>
    <dbReference type="NCBI Taxonomy" id="763407"/>
    <lineage>
        <taxon>Eukaryota</taxon>
        <taxon>Fungi</taxon>
        <taxon>Fungi incertae sedis</taxon>
        <taxon>Mucoromycota</taxon>
        <taxon>Mucoromycotina</taxon>
        <taxon>Mucoromycetes</taxon>
        <taxon>Mucorales</taxon>
        <taxon>Phycomycetaceae</taxon>
        <taxon>Phycomyces</taxon>
    </lineage>
</organism>
<accession>A0A163E0X5</accession>
<dbReference type="Proteomes" id="UP000077315">
    <property type="component" value="Unassembled WGS sequence"/>
</dbReference>
<dbReference type="OrthoDB" id="2285317at2759"/>
<dbReference type="InParanoid" id="A0A163E0X5"/>
<evidence type="ECO:0000313" key="1">
    <source>
        <dbReference type="EMBL" id="OAD74620.1"/>
    </source>
</evidence>
<dbReference type="RefSeq" id="XP_018292660.1">
    <property type="nucleotide sequence ID" value="XM_018440790.1"/>
</dbReference>
<sequence>MSFSKFCQSAKDTFQRKGRKSSKSESCKSVRFQSESGAVFYTHSSEDYDRRSSFSTMLDEQSEPELVAEMLKHAACGDQLSEMTQQDEEAFVLKLDEEVIRNTLVNRKQGYHSIAALYHYYLVYRCVLEVGRVEEV</sequence>
<evidence type="ECO:0000313" key="2">
    <source>
        <dbReference type="Proteomes" id="UP000077315"/>
    </source>
</evidence>
<name>A0A163E0X5_PHYB8</name>
<protein>
    <submittedName>
        <fullName evidence="1">Uncharacterized protein</fullName>
    </submittedName>
</protein>
<dbReference type="VEuPathDB" id="FungiDB:PHYBLDRAFT_61323"/>
<gene>
    <name evidence="1" type="ORF">PHYBLDRAFT_61323</name>
</gene>
<proteinExistence type="predicted"/>
<reference evidence="2" key="1">
    <citation type="submission" date="2015-06" db="EMBL/GenBank/DDBJ databases">
        <title>Expansion of signal transduction pathways in fungi by whole-genome duplication.</title>
        <authorList>
            <consortium name="DOE Joint Genome Institute"/>
            <person name="Corrochano L.M."/>
            <person name="Kuo A."/>
            <person name="Marcet-Houben M."/>
            <person name="Polaino S."/>
            <person name="Salamov A."/>
            <person name="Villalobos J.M."/>
            <person name="Alvarez M.I."/>
            <person name="Avalos J."/>
            <person name="Benito E.P."/>
            <person name="Benoit I."/>
            <person name="Burger G."/>
            <person name="Camino L.P."/>
            <person name="Canovas D."/>
            <person name="Cerda-Olmedo E."/>
            <person name="Cheng J.-F."/>
            <person name="Dominguez A."/>
            <person name="Elias M."/>
            <person name="Eslava A.P."/>
            <person name="Glaser F."/>
            <person name="Grimwood J."/>
            <person name="Gutierrez G."/>
            <person name="Heitman J."/>
            <person name="Henrissat B."/>
            <person name="Iturriaga E.A."/>
            <person name="Lang B.F."/>
            <person name="Lavin J.L."/>
            <person name="Lee S."/>
            <person name="Li W."/>
            <person name="Lindquist E."/>
            <person name="Lopez-Garcia S."/>
            <person name="Luque E.M."/>
            <person name="Marcos A.T."/>
            <person name="Martin J."/>
            <person name="McCluskey K."/>
            <person name="Medina H.R."/>
            <person name="Miralles-Duran A."/>
            <person name="Miyazaki A."/>
            <person name="Munoz-Torres E."/>
            <person name="Oguiza J.A."/>
            <person name="Ohm R."/>
            <person name="Olmedo M."/>
            <person name="Orejas M."/>
            <person name="Ortiz-Castellanos L."/>
            <person name="Pisabarro A.G."/>
            <person name="Rodriguez-Romero J."/>
            <person name="Ruiz-Herrera J."/>
            <person name="Ruiz-Vazquez R."/>
            <person name="Sanz C."/>
            <person name="Schackwitz W."/>
            <person name="Schmutz J."/>
            <person name="Shahriari M."/>
            <person name="Shelest E."/>
            <person name="Silva-Franco F."/>
            <person name="Soanes D."/>
            <person name="Syed K."/>
            <person name="Tagua V.G."/>
            <person name="Talbot N.J."/>
            <person name="Thon M."/>
            <person name="De vries R.P."/>
            <person name="Wiebenga A."/>
            <person name="Yadav J.S."/>
            <person name="Braun E.L."/>
            <person name="Baker S."/>
            <person name="Garre V."/>
            <person name="Horwitz B."/>
            <person name="Torres-Martinez S."/>
            <person name="Idnurm A."/>
            <person name="Herrera-Estrella A."/>
            <person name="Gabaldon T."/>
            <person name="Grigoriev I.V."/>
        </authorList>
    </citation>
    <scope>NUCLEOTIDE SEQUENCE [LARGE SCALE GENOMIC DNA]</scope>
    <source>
        <strain evidence="2">NRRL 1555(-)</strain>
    </source>
</reference>
<dbReference type="GeneID" id="29001696"/>
<dbReference type="EMBL" id="KV440978">
    <property type="protein sequence ID" value="OAD74620.1"/>
    <property type="molecule type" value="Genomic_DNA"/>
</dbReference>